<dbReference type="AlphaFoldDB" id="A0A454CS51"/>
<name>A0A454CS51_VIBHA</name>
<evidence type="ECO:0000313" key="2">
    <source>
        <dbReference type="Proteomes" id="UP000008367"/>
    </source>
</evidence>
<proteinExistence type="predicted"/>
<evidence type="ECO:0000313" key="1">
    <source>
        <dbReference type="EMBL" id="EKM29230.1"/>
    </source>
</evidence>
<gene>
    <name evidence="1" type="ORF">VCHENC02_4947</name>
</gene>
<sequence length="19" mass="2217">MSEKKGKKQKLIELNESLI</sequence>
<protein>
    <submittedName>
        <fullName evidence="1">Uncharacterized protein</fullName>
    </submittedName>
</protein>
<dbReference type="EMBL" id="AJSR01002187">
    <property type="protein sequence ID" value="EKM29230.1"/>
    <property type="molecule type" value="Genomic_DNA"/>
</dbReference>
<dbReference type="Proteomes" id="UP000008367">
    <property type="component" value="Unassembled WGS sequence"/>
</dbReference>
<organism evidence="1 2">
    <name type="scientific">Vibrio harveyi</name>
    <name type="common">Beneckea harveyi</name>
    <dbReference type="NCBI Taxonomy" id="669"/>
    <lineage>
        <taxon>Bacteria</taxon>
        <taxon>Pseudomonadati</taxon>
        <taxon>Pseudomonadota</taxon>
        <taxon>Gammaproteobacteria</taxon>
        <taxon>Vibrionales</taxon>
        <taxon>Vibrionaceae</taxon>
        <taxon>Vibrio</taxon>
    </lineage>
</organism>
<reference evidence="1 2" key="1">
    <citation type="submission" date="2012-10" db="EMBL/GenBank/DDBJ databases">
        <title>Genome sequence of Vibrio Cholerae HENC-02.</title>
        <authorList>
            <person name="Eppinger M."/>
            <person name="Hasan N.A."/>
            <person name="Sengamalay N."/>
            <person name="Hine E."/>
            <person name="Su Q."/>
            <person name="Daugherty S.C."/>
            <person name="Young S."/>
            <person name="Sadzewicz L."/>
            <person name="Tallon L."/>
            <person name="Cebula T.A."/>
            <person name="Ravel J."/>
            <person name="Colwell R.R."/>
        </authorList>
    </citation>
    <scope>NUCLEOTIDE SEQUENCE [LARGE SCALE GENOMIC DNA]</scope>
    <source>
        <strain evidence="1 2">HENC-02</strain>
    </source>
</reference>
<comment type="caution">
    <text evidence="1">The sequence shown here is derived from an EMBL/GenBank/DDBJ whole genome shotgun (WGS) entry which is preliminary data.</text>
</comment>
<feature type="non-terminal residue" evidence="1">
    <location>
        <position position="19"/>
    </location>
</feature>
<accession>A0A454CS51</accession>